<name>A0AAD8F0M2_BIOPF</name>
<proteinExistence type="predicted"/>
<sequence length="216" mass="23838">MYQDISNDVTEIEVFICYVIVSPIITIAGFVTNVINIVVYSKHGVRESINVTFLTLAITNLAGLVFSIWYGIGLNPLLSSRTDLSFDSMEVTYLTGASKRLLFPSSSQAFAVSFELPGVCCFLRAPRRLLFPCFLRTPRRLLFPCFLRAPRSLLFPCFLQAPRRLLFLAAPRRLLFPSSSQASAVSLCLSSSQASAVSFFPSSSQASAVSFFPSSF</sequence>
<dbReference type="AlphaFoldDB" id="A0AAD8F0M2"/>
<dbReference type="Proteomes" id="UP001233172">
    <property type="component" value="Unassembled WGS sequence"/>
</dbReference>
<feature type="transmembrane region" description="Helical" evidence="1">
    <location>
        <begin position="12"/>
        <end position="39"/>
    </location>
</feature>
<feature type="transmembrane region" description="Helical" evidence="1">
    <location>
        <begin position="51"/>
        <end position="72"/>
    </location>
</feature>
<evidence type="ECO:0000313" key="3">
    <source>
        <dbReference type="Proteomes" id="UP001233172"/>
    </source>
</evidence>
<keyword evidence="3" id="KW-1185">Reference proteome</keyword>
<comment type="caution">
    <text evidence="2">The sequence shown here is derived from an EMBL/GenBank/DDBJ whole genome shotgun (WGS) entry which is preliminary data.</text>
</comment>
<keyword evidence="2" id="KW-0675">Receptor</keyword>
<dbReference type="Gene3D" id="1.20.1070.10">
    <property type="entry name" value="Rhodopsin 7-helix transmembrane proteins"/>
    <property type="match status" value="1"/>
</dbReference>
<evidence type="ECO:0000256" key="1">
    <source>
        <dbReference type="SAM" id="Phobius"/>
    </source>
</evidence>
<keyword evidence="1" id="KW-0472">Membrane</keyword>
<organism evidence="2 3">
    <name type="scientific">Biomphalaria pfeifferi</name>
    <name type="common">Bloodfluke planorb</name>
    <name type="synonym">Freshwater snail</name>
    <dbReference type="NCBI Taxonomy" id="112525"/>
    <lineage>
        <taxon>Eukaryota</taxon>
        <taxon>Metazoa</taxon>
        <taxon>Spiralia</taxon>
        <taxon>Lophotrochozoa</taxon>
        <taxon>Mollusca</taxon>
        <taxon>Gastropoda</taxon>
        <taxon>Heterobranchia</taxon>
        <taxon>Euthyneura</taxon>
        <taxon>Panpulmonata</taxon>
        <taxon>Hygrophila</taxon>
        <taxon>Lymnaeoidea</taxon>
        <taxon>Planorbidae</taxon>
        <taxon>Biomphalaria</taxon>
    </lineage>
</organism>
<protein>
    <submittedName>
        <fullName evidence="2">G-protein coupled receptor</fullName>
    </submittedName>
</protein>
<reference evidence="2" key="1">
    <citation type="journal article" date="2023" name="PLoS Negl. Trop. Dis.">
        <title>A genome sequence for Biomphalaria pfeifferi, the major vector snail for the human-infecting parasite Schistosoma mansoni.</title>
        <authorList>
            <person name="Bu L."/>
            <person name="Lu L."/>
            <person name="Laidemitt M.R."/>
            <person name="Zhang S.M."/>
            <person name="Mutuku M."/>
            <person name="Mkoji G."/>
            <person name="Steinauer M."/>
            <person name="Loker E.S."/>
        </authorList>
    </citation>
    <scope>NUCLEOTIDE SEQUENCE</scope>
    <source>
        <strain evidence="2">KasaAsao</strain>
    </source>
</reference>
<accession>A0AAD8F0M2</accession>
<dbReference type="EMBL" id="JASAOG010000152">
    <property type="protein sequence ID" value="KAK0047372.1"/>
    <property type="molecule type" value="Genomic_DNA"/>
</dbReference>
<gene>
    <name evidence="2" type="ORF">Bpfe_023224</name>
</gene>
<keyword evidence="1" id="KW-0812">Transmembrane</keyword>
<reference evidence="2" key="2">
    <citation type="submission" date="2023-04" db="EMBL/GenBank/DDBJ databases">
        <authorList>
            <person name="Bu L."/>
            <person name="Lu L."/>
            <person name="Laidemitt M.R."/>
            <person name="Zhang S.M."/>
            <person name="Mutuku M."/>
            <person name="Mkoji G."/>
            <person name="Steinauer M."/>
            <person name="Loker E.S."/>
        </authorList>
    </citation>
    <scope>NUCLEOTIDE SEQUENCE</scope>
    <source>
        <strain evidence="2">KasaAsao</strain>
        <tissue evidence="2">Whole Snail</tissue>
    </source>
</reference>
<evidence type="ECO:0000313" key="2">
    <source>
        <dbReference type="EMBL" id="KAK0047372.1"/>
    </source>
</evidence>
<keyword evidence="1" id="KW-1133">Transmembrane helix</keyword>